<organism evidence="1">
    <name type="scientific">Ophidiomyces ophidiicola</name>
    <dbReference type="NCBI Taxonomy" id="1387563"/>
    <lineage>
        <taxon>Eukaryota</taxon>
        <taxon>Fungi</taxon>
        <taxon>Dikarya</taxon>
        <taxon>Ascomycota</taxon>
        <taxon>Pezizomycotina</taxon>
        <taxon>Eurotiomycetes</taxon>
        <taxon>Eurotiomycetidae</taxon>
        <taxon>Onygenales</taxon>
        <taxon>Onygenaceae</taxon>
        <taxon>Ophidiomyces</taxon>
    </lineage>
</organism>
<accession>A0ACB8V1E3</accession>
<evidence type="ECO:0000313" key="1">
    <source>
        <dbReference type="EMBL" id="KAI2390066.1"/>
    </source>
</evidence>
<protein>
    <submittedName>
        <fullName evidence="1">Uncharacterized protein</fullName>
    </submittedName>
</protein>
<gene>
    <name evidence="1" type="ORF">LOY88_001874</name>
</gene>
<dbReference type="EMBL" id="JALBCA010000020">
    <property type="protein sequence ID" value="KAI2390066.1"/>
    <property type="molecule type" value="Genomic_DNA"/>
</dbReference>
<name>A0ACB8V1E3_9EURO</name>
<proteinExistence type="predicted"/>
<comment type="caution">
    <text evidence="1">The sequence shown here is derived from an EMBL/GenBank/DDBJ whole genome shotgun (WGS) entry which is preliminary data.</text>
</comment>
<reference evidence="1" key="1">
    <citation type="journal article" date="2022" name="bioRxiv">
        <title>Population genetic analysis of Ophidiomyces ophidiicola, the causative agent of snake fungal disease, indicates recent introductions to the USA.</title>
        <authorList>
            <person name="Ladner J.T."/>
            <person name="Palmer J.M."/>
            <person name="Ettinger C.L."/>
            <person name="Stajich J.E."/>
            <person name="Farrell T.M."/>
            <person name="Glorioso B.M."/>
            <person name="Lawson B."/>
            <person name="Price S.J."/>
            <person name="Stengle A.G."/>
            <person name="Grear D.A."/>
            <person name="Lorch J.M."/>
        </authorList>
    </citation>
    <scope>NUCLEOTIDE SEQUENCE</scope>
    <source>
        <strain evidence="1">NWHC 24266-5</strain>
    </source>
</reference>
<sequence>MNKKAPIPGLHTDIGQETLNEGKTGGIGNIEPTHKATPSSDGSEGIPQKDIPPDGGYGWVCVACAAFINGNTWGVNSSYGVFLSYYLSHDIFPNMSPIAYAFTGGLSMSCALLISPLVTHLIHLYGNRIILNIGVCLQTISFIGASFAKEQWHLFLSQGVCFGLGMGCIFIGSVGITPQWFYKKRSVANAIAAAGSGLGGLAYSLGAGAMIPRLGLGWTFRVLGITTFVINITACNLLRDRNKAVGSRYRAFHFPLLKRPEFIFLQLWGIFSLLGYVVVLFSLPNFALSIGLSAHQGSIVGALLNLGQGLGRPVVGLVSDRLGRINMATAFTLFCGLLCFAVWIPSFNMGVLSFFAIIVGTVAGTFWTTVVPVCAEVIGMQELPAGLSISWVLLVPPTTIAEPIAVLLKSDSKQDWIYLYAQIFAGLTYVIAGISLWLVRGWKVGEMEMMNKVSNLAANTPPVLQATVGNAKNTAPHSVQLPENKSQHQNRIGTATHTASASPTQLDTRLWSPASLFPRMLVRRHV</sequence>